<organism evidence="3 4">
    <name type="scientific">Pseudonocardia ailaonensis</name>
    <dbReference type="NCBI Taxonomy" id="367279"/>
    <lineage>
        <taxon>Bacteria</taxon>
        <taxon>Bacillati</taxon>
        <taxon>Actinomycetota</taxon>
        <taxon>Actinomycetes</taxon>
        <taxon>Pseudonocardiales</taxon>
        <taxon>Pseudonocardiaceae</taxon>
        <taxon>Pseudonocardia</taxon>
    </lineage>
</organism>
<feature type="compositionally biased region" description="Low complexity" evidence="1">
    <location>
        <begin position="33"/>
        <end position="80"/>
    </location>
</feature>
<gene>
    <name evidence="3" type="ORF">GCM10009836_40790</name>
</gene>
<feature type="compositionally biased region" description="Polar residues" evidence="1">
    <location>
        <begin position="110"/>
        <end position="129"/>
    </location>
</feature>
<dbReference type="Gene3D" id="3.90.190.10">
    <property type="entry name" value="Protein tyrosine phosphatase superfamily"/>
    <property type="match status" value="1"/>
</dbReference>
<protein>
    <recommendedName>
        <fullName evidence="5">DUF4350 domain-containing protein</fullName>
    </recommendedName>
</protein>
<reference evidence="3 4" key="1">
    <citation type="journal article" date="2019" name="Int. J. Syst. Evol. Microbiol.">
        <title>The Global Catalogue of Microorganisms (GCM) 10K type strain sequencing project: providing services to taxonomists for standard genome sequencing and annotation.</title>
        <authorList>
            <consortium name="The Broad Institute Genomics Platform"/>
            <consortium name="The Broad Institute Genome Sequencing Center for Infectious Disease"/>
            <person name="Wu L."/>
            <person name="Ma J."/>
        </authorList>
    </citation>
    <scope>NUCLEOTIDE SEQUENCE [LARGE SCALE GENOMIC DNA]</scope>
    <source>
        <strain evidence="3 4">JCM 16009</strain>
    </source>
</reference>
<comment type="caution">
    <text evidence="3">The sequence shown here is derived from an EMBL/GenBank/DDBJ whole genome shotgun (WGS) entry which is preliminary data.</text>
</comment>
<feature type="transmembrane region" description="Helical" evidence="2">
    <location>
        <begin position="164"/>
        <end position="183"/>
    </location>
</feature>
<evidence type="ECO:0000256" key="1">
    <source>
        <dbReference type="SAM" id="MobiDB-lite"/>
    </source>
</evidence>
<keyword evidence="2" id="KW-0472">Membrane</keyword>
<feature type="region of interest" description="Disordered" evidence="1">
    <location>
        <begin position="1"/>
        <end position="155"/>
    </location>
</feature>
<proteinExistence type="predicted"/>
<dbReference type="EMBL" id="BAAAQK010000012">
    <property type="protein sequence ID" value="GAA1856426.1"/>
    <property type="molecule type" value="Genomic_DNA"/>
</dbReference>
<feature type="compositionally biased region" description="Basic and acidic residues" evidence="1">
    <location>
        <begin position="144"/>
        <end position="155"/>
    </location>
</feature>
<evidence type="ECO:0000256" key="2">
    <source>
        <dbReference type="SAM" id="Phobius"/>
    </source>
</evidence>
<accession>A0ABN2NA33</accession>
<feature type="compositionally biased region" description="Gly residues" evidence="1">
    <location>
        <begin position="23"/>
        <end position="32"/>
    </location>
</feature>
<sequence length="354" mass="36402">MSGPERPDQWPPPGVQAWPTPGNGAGQQGSGQQGSEQQGSGQVGAAPQYSGQQYSGQQYPGQQAPAGQQYPQAGSGAGQYPGQYPGHPSDPQYAPYPGAGPQGHPAYPQAGSSPQNGQPQWAGQYSPQYAQPWAGRPAATATKPPRERGTPALGRTERLRARSIAVRLGVLVLLLAIGLAVRATGVLHPAPPPDALPPLEAVARVLPDVIRADTPLEPQYGQLRDQFGVKGIVMIGIPGVEEQAVTQALGLDFVAVRVPDGEAPTAEQLTQISDFVKSAGGTVLLHDDTGTGPVVVTGALLQLLRGQPLAQVRAGLSPTDTRGLSPAQTQALTDAAAALSGAAAPGNPYATLRK</sequence>
<name>A0ABN2NA33_9PSEU</name>
<evidence type="ECO:0008006" key="5">
    <source>
        <dbReference type="Google" id="ProtNLM"/>
    </source>
</evidence>
<dbReference type="RefSeq" id="WP_344419217.1">
    <property type="nucleotide sequence ID" value="NZ_BAAAQK010000012.1"/>
</dbReference>
<evidence type="ECO:0000313" key="4">
    <source>
        <dbReference type="Proteomes" id="UP001500449"/>
    </source>
</evidence>
<dbReference type="Proteomes" id="UP001500449">
    <property type="component" value="Unassembled WGS sequence"/>
</dbReference>
<evidence type="ECO:0000313" key="3">
    <source>
        <dbReference type="EMBL" id="GAA1856426.1"/>
    </source>
</evidence>
<keyword evidence="2" id="KW-0812">Transmembrane</keyword>
<keyword evidence="4" id="KW-1185">Reference proteome</keyword>
<dbReference type="InterPro" id="IPR029021">
    <property type="entry name" value="Prot-tyrosine_phosphatase-like"/>
</dbReference>
<keyword evidence="2" id="KW-1133">Transmembrane helix</keyword>